<dbReference type="EMBL" id="CM000850">
    <property type="protein sequence ID" value="KRH04462.1"/>
    <property type="molecule type" value="Genomic_DNA"/>
</dbReference>
<dbReference type="Proteomes" id="UP000008827">
    <property type="component" value="Chromosome 17"/>
</dbReference>
<protein>
    <submittedName>
        <fullName evidence="1 2">Uncharacterized protein</fullName>
    </submittedName>
</protein>
<keyword evidence="3" id="KW-1185">Reference proteome</keyword>
<reference evidence="2" key="2">
    <citation type="submission" date="2018-02" db="UniProtKB">
        <authorList>
            <consortium name="EnsemblPlants"/>
        </authorList>
    </citation>
    <scope>IDENTIFICATION</scope>
    <source>
        <strain evidence="2">Williams 82</strain>
    </source>
</reference>
<dbReference type="Gramene" id="KRH04462">
    <property type="protein sequence ID" value="KRH04462"/>
    <property type="gene ID" value="GLYMA_17G163100"/>
</dbReference>
<sequence>MENSTYEQNIGVYPTVVPEEFTSILFGRYIWRLHAIAPHYKVNKPDRYADDLLRLPSPHLLRLAQLMKGF</sequence>
<dbReference type="AlphaFoldDB" id="A0A0R0FE12"/>
<reference evidence="1 2" key="1">
    <citation type="journal article" date="2010" name="Nature">
        <title>Genome sequence of the palaeopolyploid soybean.</title>
        <authorList>
            <person name="Schmutz J."/>
            <person name="Cannon S.B."/>
            <person name="Schlueter J."/>
            <person name="Ma J."/>
            <person name="Mitros T."/>
            <person name="Nelson W."/>
            <person name="Hyten D.L."/>
            <person name="Song Q."/>
            <person name="Thelen J.J."/>
            <person name="Cheng J."/>
            <person name="Xu D."/>
            <person name="Hellsten U."/>
            <person name="May G.D."/>
            <person name="Yu Y."/>
            <person name="Sakurai T."/>
            <person name="Umezawa T."/>
            <person name="Bhattacharyya M.K."/>
            <person name="Sandhu D."/>
            <person name="Valliyodan B."/>
            <person name="Lindquist E."/>
            <person name="Peto M."/>
            <person name="Grant D."/>
            <person name="Shu S."/>
            <person name="Goodstein D."/>
            <person name="Barry K."/>
            <person name="Futrell-Griggs M."/>
            <person name="Abernathy B."/>
            <person name="Du J."/>
            <person name="Tian Z."/>
            <person name="Zhu L."/>
            <person name="Gill N."/>
            <person name="Joshi T."/>
            <person name="Libault M."/>
            <person name="Sethuraman A."/>
            <person name="Zhang X.-C."/>
            <person name="Shinozaki K."/>
            <person name="Nguyen H.T."/>
            <person name="Wing R.A."/>
            <person name="Cregan P."/>
            <person name="Specht J."/>
            <person name="Grimwood J."/>
            <person name="Rokhsar D."/>
            <person name="Stacey G."/>
            <person name="Shoemaker R.C."/>
            <person name="Jackson S.A."/>
        </authorList>
    </citation>
    <scope>NUCLEOTIDE SEQUENCE</scope>
    <source>
        <strain evidence="2">cv. Williams 82</strain>
        <tissue evidence="1">Callus</tissue>
    </source>
</reference>
<evidence type="ECO:0000313" key="2">
    <source>
        <dbReference type="EnsemblPlants" id="KRH04462"/>
    </source>
</evidence>
<gene>
    <name evidence="1" type="ORF">GLYMA_17G163100</name>
</gene>
<organism evidence="1">
    <name type="scientific">Glycine max</name>
    <name type="common">Soybean</name>
    <name type="synonym">Glycine hispida</name>
    <dbReference type="NCBI Taxonomy" id="3847"/>
    <lineage>
        <taxon>Eukaryota</taxon>
        <taxon>Viridiplantae</taxon>
        <taxon>Streptophyta</taxon>
        <taxon>Embryophyta</taxon>
        <taxon>Tracheophyta</taxon>
        <taxon>Spermatophyta</taxon>
        <taxon>Magnoliopsida</taxon>
        <taxon>eudicotyledons</taxon>
        <taxon>Gunneridae</taxon>
        <taxon>Pentapetalae</taxon>
        <taxon>rosids</taxon>
        <taxon>fabids</taxon>
        <taxon>Fabales</taxon>
        <taxon>Fabaceae</taxon>
        <taxon>Papilionoideae</taxon>
        <taxon>50 kb inversion clade</taxon>
        <taxon>NPAAA clade</taxon>
        <taxon>indigoferoid/millettioid clade</taxon>
        <taxon>Phaseoleae</taxon>
        <taxon>Glycine</taxon>
        <taxon>Glycine subgen. Soja</taxon>
    </lineage>
</organism>
<accession>A0A0R0FE12</accession>
<proteinExistence type="predicted"/>
<reference evidence="1" key="3">
    <citation type="submission" date="2018-07" db="EMBL/GenBank/DDBJ databases">
        <title>WGS assembly of Glycine max.</title>
        <authorList>
            <person name="Schmutz J."/>
            <person name="Cannon S."/>
            <person name="Schlueter J."/>
            <person name="Ma J."/>
            <person name="Mitros T."/>
            <person name="Nelson W."/>
            <person name="Hyten D."/>
            <person name="Song Q."/>
            <person name="Thelen J."/>
            <person name="Cheng J."/>
            <person name="Xu D."/>
            <person name="Hellsten U."/>
            <person name="May G."/>
            <person name="Yu Y."/>
            <person name="Sakurai T."/>
            <person name="Umezawa T."/>
            <person name="Bhattacharyya M."/>
            <person name="Sandhu D."/>
            <person name="Valliyodan B."/>
            <person name="Lindquist E."/>
            <person name="Peto M."/>
            <person name="Grant D."/>
            <person name="Shu S."/>
            <person name="Goodstein D."/>
            <person name="Barry K."/>
            <person name="Futrell-Griggs M."/>
            <person name="Abernathy B."/>
            <person name="Du J."/>
            <person name="Tian Z."/>
            <person name="Zhu L."/>
            <person name="Gill N."/>
            <person name="Joshi T."/>
            <person name="Libault M."/>
            <person name="Sethuraman A."/>
            <person name="Zhang X."/>
            <person name="Shinozaki K."/>
            <person name="Nguyen H."/>
            <person name="Wing R."/>
            <person name="Cregan P."/>
            <person name="Specht J."/>
            <person name="Grimwood J."/>
            <person name="Rokhsar D."/>
            <person name="Stacey G."/>
            <person name="Shoemaker R."/>
            <person name="Jackson S."/>
        </authorList>
    </citation>
    <scope>NUCLEOTIDE SEQUENCE</scope>
    <source>
        <tissue evidence="1">Callus</tissue>
    </source>
</reference>
<dbReference type="EnsemblPlants" id="KRH04462">
    <property type="protein sequence ID" value="KRH04462"/>
    <property type="gene ID" value="GLYMA_17G163100"/>
</dbReference>
<evidence type="ECO:0000313" key="1">
    <source>
        <dbReference type="EMBL" id="KRH04462.1"/>
    </source>
</evidence>
<name>A0A0R0FE12_SOYBN</name>
<evidence type="ECO:0000313" key="3">
    <source>
        <dbReference type="Proteomes" id="UP000008827"/>
    </source>
</evidence>
<dbReference type="InParanoid" id="A0A0R0FE12"/>